<reference evidence="2" key="1">
    <citation type="submission" date="2022-11" db="EMBL/GenBank/DDBJ databases">
        <title>Robbsia betulipollinis sp. nov., isolated from pollen of birch (Betula pendula).</title>
        <authorList>
            <person name="Shi H."/>
            <person name="Ambika Manirajan B."/>
            <person name="Ratering S."/>
            <person name="Geissler-Plaum R."/>
            <person name="Schnell S."/>
        </authorList>
    </citation>
    <scope>NUCLEOTIDE SEQUENCE</scope>
    <source>
        <strain evidence="2">Bb-Pol-6</strain>
    </source>
</reference>
<dbReference type="RefSeq" id="WP_267849846.1">
    <property type="nucleotide sequence ID" value="NZ_JAPMXC010000014.1"/>
</dbReference>
<dbReference type="Proteomes" id="UP001082899">
    <property type="component" value="Unassembled WGS sequence"/>
</dbReference>
<name>A0ABT3ZTK4_9BURK</name>
<gene>
    <name evidence="2" type="ORF">OVY01_22395</name>
</gene>
<evidence type="ECO:0000313" key="2">
    <source>
        <dbReference type="EMBL" id="MCY0389893.1"/>
    </source>
</evidence>
<protein>
    <submittedName>
        <fullName evidence="2">Uncharacterized protein</fullName>
    </submittedName>
</protein>
<dbReference type="EMBL" id="JAPMXC010000014">
    <property type="protein sequence ID" value="MCY0389893.1"/>
    <property type="molecule type" value="Genomic_DNA"/>
</dbReference>
<keyword evidence="3" id="KW-1185">Reference proteome</keyword>
<feature type="region of interest" description="Disordered" evidence="1">
    <location>
        <begin position="68"/>
        <end position="88"/>
    </location>
</feature>
<accession>A0ABT3ZTK4</accession>
<evidence type="ECO:0000313" key="3">
    <source>
        <dbReference type="Proteomes" id="UP001082899"/>
    </source>
</evidence>
<organism evidence="2 3">
    <name type="scientific">Robbsia betulipollinis</name>
    <dbReference type="NCBI Taxonomy" id="2981849"/>
    <lineage>
        <taxon>Bacteria</taxon>
        <taxon>Pseudomonadati</taxon>
        <taxon>Pseudomonadota</taxon>
        <taxon>Betaproteobacteria</taxon>
        <taxon>Burkholderiales</taxon>
        <taxon>Burkholderiaceae</taxon>
        <taxon>Robbsia</taxon>
    </lineage>
</organism>
<sequence length="88" mass="9287">MPNLFALTGKSYLNHVTKARISAAVTQAISAEAATPLLTMKKNAVAQAAELLLNGTGWLLEASRNQSACADLTDPDAKAGDEENEEED</sequence>
<proteinExistence type="predicted"/>
<comment type="caution">
    <text evidence="2">The sequence shown here is derived from an EMBL/GenBank/DDBJ whole genome shotgun (WGS) entry which is preliminary data.</text>
</comment>
<evidence type="ECO:0000256" key="1">
    <source>
        <dbReference type="SAM" id="MobiDB-lite"/>
    </source>
</evidence>